<dbReference type="AlphaFoldDB" id="A0A0A9HG64"/>
<reference evidence="1" key="1">
    <citation type="submission" date="2014-09" db="EMBL/GenBank/DDBJ databases">
        <authorList>
            <person name="Magalhaes I.L.F."/>
            <person name="Oliveira U."/>
            <person name="Santos F.R."/>
            <person name="Vidigal T.H.D.A."/>
            <person name="Brescovit A.D."/>
            <person name="Santos A.J."/>
        </authorList>
    </citation>
    <scope>NUCLEOTIDE SEQUENCE</scope>
    <source>
        <tissue evidence="1">Shoot tissue taken approximately 20 cm above the soil surface</tissue>
    </source>
</reference>
<dbReference type="EMBL" id="GBRH01161786">
    <property type="protein sequence ID" value="JAE36110.1"/>
    <property type="molecule type" value="Transcribed_RNA"/>
</dbReference>
<protein>
    <submittedName>
        <fullName evidence="1">Uncharacterized protein</fullName>
    </submittedName>
</protein>
<accession>A0A0A9HG64</accession>
<organism evidence="1">
    <name type="scientific">Arundo donax</name>
    <name type="common">Giant reed</name>
    <name type="synonym">Donax arundinaceus</name>
    <dbReference type="NCBI Taxonomy" id="35708"/>
    <lineage>
        <taxon>Eukaryota</taxon>
        <taxon>Viridiplantae</taxon>
        <taxon>Streptophyta</taxon>
        <taxon>Embryophyta</taxon>
        <taxon>Tracheophyta</taxon>
        <taxon>Spermatophyta</taxon>
        <taxon>Magnoliopsida</taxon>
        <taxon>Liliopsida</taxon>
        <taxon>Poales</taxon>
        <taxon>Poaceae</taxon>
        <taxon>PACMAD clade</taxon>
        <taxon>Arundinoideae</taxon>
        <taxon>Arundineae</taxon>
        <taxon>Arundo</taxon>
    </lineage>
</organism>
<proteinExistence type="predicted"/>
<name>A0A0A9HG64_ARUDO</name>
<evidence type="ECO:0000313" key="1">
    <source>
        <dbReference type="EMBL" id="JAE36110.1"/>
    </source>
</evidence>
<sequence>MEVFLPQAPPASRTFLLDLHGLLEALRAEDTTADCCRGLFQLVPTYRAGESLFLLSRLSKLFV</sequence>
<reference evidence="1" key="2">
    <citation type="journal article" date="2015" name="Data Brief">
        <title>Shoot transcriptome of the giant reed, Arundo donax.</title>
        <authorList>
            <person name="Barrero R.A."/>
            <person name="Guerrero F.D."/>
            <person name="Moolhuijzen P."/>
            <person name="Goolsby J.A."/>
            <person name="Tidwell J."/>
            <person name="Bellgard S.E."/>
            <person name="Bellgard M.I."/>
        </authorList>
    </citation>
    <scope>NUCLEOTIDE SEQUENCE</scope>
    <source>
        <tissue evidence="1">Shoot tissue taken approximately 20 cm above the soil surface</tissue>
    </source>
</reference>